<proteinExistence type="predicted"/>
<dbReference type="GO" id="GO:0034194">
    <property type="term" value="P:D-galactonate catabolic process"/>
    <property type="evidence" value="ECO:0007669"/>
    <property type="project" value="InterPro"/>
</dbReference>
<dbReference type="EMBL" id="FMAW01000002">
    <property type="protein sequence ID" value="SCB79240.1"/>
    <property type="molecule type" value="Genomic_DNA"/>
</dbReference>
<dbReference type="CDD" id="cd24012">
    <property type="entry name" value="ASKHA_NBD_KDGal-kinase"/>
    <property type="match status" value="1"/>
</dbReference>
<dbReference type="OrthoDB" id="256574at2"/>
<gene>
    <name evidence="2" type="ORF">GA0061075_102153</name>
    <name evidence="1" type="ORF">HF960_00240</name>
</gene>
<keyword evidence="1" id="KW-0808">Transferase</keyword>
<name>A0A7X6LL94_WEIHE</name>
<dbReference type="GO" id="GO:0008671">
    <property type="term" value="F:2-dehydro-3-deoxygalactonokinase activity"/>
    <property type="evidence" value="ECO:0007669"/>
    <property type="project" value="InterPro"/>
</dbReference>
<keyword evidence="3" id="KW-1185">Reference proteome</keyword>
<protein>
    <submittedName>
        <fullName evidence="1">2-dehydro-3-deoxygalactonokinase</fullName>
    </submittedName>
</protein>
<organism evidence="1 4">
    <name type="scientific">Weissella hellenica</name>
    <dbReference type="NCBI Taxonomy" id="46256"/>
    <lineage>
        <taxon>Bacteria</taxon>
        <taxon>Bacillati</taxon>
        <taxon>Bacillota</taxon>
        <taxon>Bacilli</taxon>
        <taxon>Lactobacillales</taxon>
        <taxon>Lactobacillaceae</taxon>
        <taxon>Weissella</taxon>
    </lineage>
</organism>
<comment type="caution">
    <text evidence="1">The sequence shown here is derived from an EMBL/GenBank/DDBJ whole genome shotgun (WGS) entry which is preliminary data.</text>
</comment>
<accession>A0A7X6LL94</accession>
<reference evidence="1 4" key="2">
    <citation type="submission" date="2020-04" db="EMBL/GenBank/DDBJ databases">
        <title>MicrobeNet Type strains.</title>
        <authorList>
            <person name="Nicholson A.C."/>
        </authorList>
    </citation>
    <scope>NUCLEOTIDE SEQUENCE [LARGE SCALE GENOMIC DNA]</scope>
    <source>
        <strain evidence="1 4">CCUG 33494</strain>
    </source>
</reference>
<evidence type="ECO:0000313" key="3">
    <source>
        <dbReference type="Proteomes" id="UP000182448"/>
    </source>
</evidence>
<dbReference type="RefSeq" id="WP_083194399.1">
    <property type="nucleotide sequence ID" value="NZ_BJEG01000001.1"/>
</dbReference>
<evidence type="ECO:0000313" key="2">
    <source>
        <dbReference type="EMBL" id="SCB79240.1"/>
    </source>
</evidence>
<dbReference type="Gene3D" id="3.30.420.300">
    <property type="entry name" value="2-keto-3-deoxy-galactonokinase, substrate binding domain"/>
    <property type="match status" value="1"/>
</dbReference>
<evidence type="ECO:0000313" key="4">
    <source>
        <dbReference type="Proteomes" id="UP000585749"/>
    </source>
</evidence>
<dbReference type="InterPro" id="IPR007729">
    <property type="entry name" value="DGOK"/>
</dbReference>
<dbReference type="EMBL" id="JAAXPM010000001">
    <property type="protein sequence ID" value="NKY66145.1"/>
    <property type="molecule type" value="Genomic_DNA"/>
</dbReference>
<reference evidence="2 3" key="1">
    <citation type="submission" date="2016-08" db="EMBL/GenBank/DDBJ databases">
        <authorList>
            <person name="Varghese N."/>
            <person name="Submissions Spin"/>
        </authorList>
    </citation>
    <scope>NUCLEOTIDE SEQUENCE [LARGE SCALE GENOMIC DNA]</scope>
    <source>
        <strain evidence="2 3">R-53116</strain>
    </source>
</reference>
<dbReference type="Proteomes" id="UP000585749">
    <property type="component" value="Unassembled WGS sequence"/>
</dbReference>
<dbReference type="InterPro" id="IPR042258">
    <property type="entry name" value="DGOK_N"/>
</dbReference>
<dbReference type="SUPFAM" id="SSF53067">
    <property type="entry name" value="Actin-like ATPase domain"/>
    <property type="match status" value="1"/>
</dbReference>
<dbReference type="InterPro" id="IPR042257">
    <property type="entry name" value="DGOK_C"/>
</dbReference>
<dbReference type="InterPro" id="IPR043129">
    <property type="entry name" value="ATPase_NBD"/>
</dbReference>
<dbReference type="AlphaFoldDB" id="A0A7X6LL94"/>
<dbReference type="Proteomes" id="UP000182448">
    <property type="component" value="Unassembled WGS sequence"/>
</dbReference>
<dbReference type="Gene3D" id="3.30.420.310">
    <property type="entry name" value="2-keto-3-deoxy-galactonokinase, C-terminal domain"/>
    <property type="match status" value="1"/>
</dbReference>
<sequence>MMNLVTIDTGTTNTRVMLWQNGKKIAKVARPVGVKSTSITGSKDTLHQTIKSAIDELLKTAQVELNSDVKFIASGMITSNLGLAEIPHQSAPVSMSDVAANMERILIPEVCSQPIWFVPGVKNKVRTITSENIDQMDVMRGEEVEAFGALTQLQAKKPFILVLPGSHTKFIKIDEDGKIAGSITSMAGELISLLTKDSILSDSLEHNFSDELDIKALTLGAENCAKKGLGRAAFTVRLLDLYTNYTRNQMANYLLGVVLQNDVAAIKTTQAFDINVDDTFVVIGKPALRDALQVLLNNDDYFTGNILTIDVPELASVGIMAIAKMRNII</sequence>
<dbReference type="Pfam" id="PF05035">
    <property type="entry name" value="DGOK"/>
    <property type="match status" value="1"/>
</dbReference>
<keyword evidence="1" id="KW-0418">Kinase</keyword>
<evidence type="ECO:0000313" key="1">
    <source>
        <dbReference type="EMBL" id="NKY66145.1"/>
    </source>
</evidence>